<accession>A0ABT3QC04</accession>
<dbReference type="PANTHER" id="PTHR38767:SF1">
    <property type="entry name" value="DNA POLYMERASE III SUBUNIT CHI"/>
    <property type="match status" value="1"/>
</dbReference>
<name>A0ABT3QC04_9PROT</name>
<reference evidence="1 2" key="1">
    <citation type="submission" date="2022-11" db="EMBL/GenBank/DDBJ databases">
        <title>Genome sequencing of Acetobacter type strain.</title>
        <authorList>
            <person name="Heo J."/>
            <person name="Lee D."/>
            <person name="Han B.-H."/>
            <person name="Hong S.-B."/>
            <person name="Kwon S.-W."/>
        </authorList>
    </citation>
    <scope>NUCLEOTIDE SEQUENCE [LARGE SCALE GENOMIC DNA]</scope>
    <source>
        <strain evidence="1 2">KACC 21253</strain>
    </source>
</reference>
<comment type="caution">
    <text evidence="1">The sequence shown here is derived from an EMBL/GenBank/DDBJ whole genome shotgun (WGS) entry which is preliminary data.</text>
</comment>
<dbReference type="Proteomes" id="UP001301152">
    <property type="component" value="Unassembled WGS sequence"/>
</dbReference>
<organism evidence="1 2">
    <name type="scientific">Acetobacter thailandicus</name>
    <dbReference type="NCBI Taxonomy" id="1502842"/>
    <lineage>
        <taxon>Bacteria</taxon>
        <taxon>Pseudomonadati</taxon>
        <taxon>Pseudomonadota</taxon>
        <taxon>Alphaproteobacteria</taxon>
        <taxon>Acetobacterales</taxon>
        <taxon>Acetobacteraceae</taxon>
        <taxon>Acetobacter</taxon>
    </lineage>
</organism>
<keyword evidence="2" id="KW-1185">Reference proteome</keyword>
<dbReference type="Pfam" id="PF04364">
    <property type="entry name" value="DNA_pol3_chi"/>
    <property type="match status" value="1"/>
</dbReference>
<proteinExistence type="predicted"/>
<dbReference type="EMBL" id="JAPIUZ010000001">
    <property type="protein sequence ID" value="MCX2562800.1"/>
    <property type="molecule type" value="Genomic_DNA"/>
</dbReference>
<dbReference type="InterPro" id="IPR036768">
    <property type="entry name" value="PolIII_chi_sf"/>
</dbReference>
<dbReference type="Gene3D" id="3.40.50.10110">
    <property type="entry name" value="DNA polymerase III subunit chi"/>
    <property type="match status" value="1"/>
</dbReference>
<dbReference type="NCBIfam" id="NF004347">
    <property type="entry name" value="PRK05728.1-4"/>
    <property type="match status" value="1"/>
</dbReference>
<evidence type="ECO:0000313" key="2">
    <source>
        <dbReference type="Proteomes" id="UP001301152"/>
    </source>
</evidence>
<evidence type="ECO:0000313" key="1">
    <source>
        <dbReference type="EMBL" id="MCX2562800.1"/>
    </source>
</evidence>
<dbReference type="SUPFAM" id="SSF102400">
    <property type="entry name" value="DNA polymerase III chi subunit"/>
    <property type="match status" value="1"/>
</dbReference>
<sequence length="148" mass="16999">MTKVGFYHLTRTSAAEALPQLLSRTLASHNKAAVWCSSKPFLEMLDKALWAVFTPTWLPHGKAGILRPDLQPIWLTTEDDVPNAAKFLFLLENRTCTETTPFERIFDLFDGHDEDAVAAARIRWKTLKDAGHELAYWQQQDKGWKQMR</sequence>
<dbReference type="InterPro" id="IPR007459">
    <property type="entry name" value="DNA_pol3_chi"/>
</dbReference>
<dbReference type="EC" id="2.7.7.7" evidence="1"/>
<dbReference type="RefSeq" id="WP_086635137.1">
    <property type="nucleotide sequence ID" value="NZ_JAERKX010000001.1"/>
</dbReference>
<gene>
    <name evidence="1" type="ORF">OQ497_02290</name>
</gene>
<protein>
    <submittedName>
        <fullName evidence="1">DNA polymerase III subunit chi</fullName>
        <ecNumber evidence="1">2.7.7.7</ecNumber>
    </submittedName>
</protein>
<dbReference type="PANTHER" id="PTHR38767">
    <property type="entry name" value="DNA POLYMERASE III SUBUNIT CHI"/>
    <property type="match status" value="1"/>
</dbReference>
<keyword evidence="1" id="KW-0808">Transferase</keyword>
<keyword evidence="1" id="KW-0548">Nucleotidyltransferase</keyword>
<dbReference type="GO" id="GO:0003887">
    <property type="term" value="F:DNA-directed DNA polymerase activity"/>
    <property type="evidence" value="ECO:0007669"/>
    <property type="project" value="UniProtKB-EC"/>
</dbReference>